<dbReference type="GO" id="GO:0016020">
    <property type="term" value="C:membrane"/>
    <property type="evidence" value="ECO:0007669"/>
    <property type="project" value="UniProtKB-SubCell"/>
</dbReference>
<evidence type="ECO:0000313" key="11">
    <source>
        <dbReference type="Proteomes" id="UP000887013"/>
    </source>
</evidence>
<feature type="transmembrane region" description="Helical" evidence="8">
    <location>
        <begin position="12"/>
        <end position="29"/>
    </location>
</feature>
<keyword evidence="5 8" id="KW-1133">Transmembrane helix</keyword>
<keyword evidence="6 8" id="KW-0472">Membrane</keyword>
<dbReference type="EMBL" id="BMAW01036742">
    <property type="protein sequence ID" value="GFU45565.1"/>
    <property type="molecule type" value="Genomic_DNA"/>
</dbReference>
<comment type="subcellular location">
    <subcellularLocation>
        <location evidence="1">Membrane</location>
        <topology evidence="1">Multi-pass membrane protein</topology>
    </subcellularLocation>
</comment>
<dbReference type="PANTHER" id="PTHR22950">
    <property type="entry name" value="AMINO ACID TRANSPORTER"/>
    <property type="match status" value="1"/>
</dbReference>
<name>A0A8X6UKT9_NEPPI</name>
<dbReference type="GO" id="GO:0015179">
    <property type="term" value="F:L-amino acid transmembrane transporter activity"/>
    <property type="evidence" value="ECO:0007669"/>
    <property type="project" value="TreeGrafter"/>
</dbReference>
<feature type="transmembrane region" description="Helical" evidence="8">
    <location>
        <begin position="377"/>
        <end position="397"/>
    </location>
</feature>
<evidence type="ECO:0000259" key="9">
    <source>
        <dbReference type="Pfam" id="PF01490"/>
    </source>
</evidence>
<feature type="transmembrane region" description="Helical" evidence="8">
    <location>
        <begin position="149"/>
        <end position="171"/>
    </location>
</feature>
<reference evidence="10" key="1">
    <citation type="submission" date="2020-08" db="EMBL/GenBank/DDBJ databases">
        <title>Multicomponent nature underlies the extraordinary mechanical properties of spider dragline silk.</title>
        <authorList>
            <person name="Kono N."/>
            <person name="Nakamura H."/>
            <person name="Mori M."/>
            <person name="Yoshida Y."/>
            <person name="Ohtoshi R."/>
            <person name="Malay A.D."/>
            <person name="Moran D.A.P."/>
            <person name="Tomita M."/>
            <person name="Numata K."/>
            <person name="Arakawa K."/>
        </authorList>
    </citation>
    <scope>NUCLEOTIDE SEQUENCE</scope>
</reference>
<dbReference type="AlphaFoldDB" id="A0A8X6UKT9"/>
<protein>
    <submittedName>
        <fullName evidence="10">Putative sodium-coupled neutral amino acid transporter 10</fullName>
    </submittedName>
</protein>
<evidence type="ECO:0000256" key="3">
    <source>
        <dbReference type="ARBA" id="ARBA00022692"/>
    </source>
</evidence>
<organism evidence="10 11">
    <name type="scientific">Nephila pilipes</name>
    <name type="common">Giant wood spider</name>
    <name type="synonym">Nephila maculata</name>
    <dbReference type="NCBI Taxonomy" id="299642"/>
    <lineage>
        <taxon>Eukaryota</taxon>
        <taxon>Metazoa</taxon>
        <taxon>Ecdysozoa</taxon>
        <taxon>Arthropoda</taxon>
        <taxon>Chelicerata</taxon>
        <taxon>Arachnida</taxon>
        <taxon>Araneae</taxon>
        <taxon>Araneomorphae</taxon>
        <taxon>Entelegynae</taxon>
        <taxon>Araneoidea</taxon>
        <taxon>Nephilidae</taxon>
        <taxon>Nephila</taxon>
    </lineage>
</organism>
<dbReference type="Proteomes" id="UP000887013">
    <property type="component" value="Unassembled WGS sequence"/>
</dbReference>
<evidence type="ECO:0000256" key="2">
    <source>
        <dbReference type="ARBA" id="ARBA00022448"/>
    </source>
</evidence>
<dbReference type="InterPro" id="IPR013057">
    <property type="entry name" value="AA_transpt_TM"/>
</dbReference>
<comment type="caution">
    <text evidence="10">The sequence shown here is derived from an EMBL/GenBank/DDBJ whole genome shotgun (WGS) entry which is preliminary data.</text>
</comment>
<keyword evidence="3 8" id="KW-0812">Transmembrane</keyword>
<evidence type="ECO:0000313" key="10">
    <source>
        <dbReference type="EMBL" id="GFU45565.1"/>
    </source>
</evidence>
<feature type="transmembrane region" description="Helical" evidence="8">
    <location>
        <begin position="124"/>
        <end position="142"/>
    </location>
</feature>
<evidence type="ECO:0000256" key="6">
    <source>
        <dbReference type="ARBA" id="ARBA00023136"/>
    </source>
</evidence>
<gene>
    <name evidence="10" type="primary">Slc38a10</name>
    <name evidence="10" type="ORF">NPIL_524191</name>
</gene>
<sequence length="769" mass="86140">MTACTYNCLMSVINIGNSIIGVSILAMPYCFRKCGILLSVVLIFVSGLLTRLACYLLLKSAIMARRRNFEFLAFHTFGTTGKLAVEMSVIGFLIGVCIAFFVVIGDLGPPLAAEFLNIDNSPNLRTNVLMLVGLCVALPLGMLRKIDSLTSLSALSIAFYLCLILKIFAEAVPNLAANEWWYEVNWWKSEGLLPCLPIFSMALSCQTQLFEFFDTMNDPSLKRMQSVIGGAVHLCSSVYIMVGTLGYIAFYDKAITGNILIFLTPSVITEIIKLGFILTVAVSFPLCLFPCRTSLHSLLFKQGFGHHDLTVTVIPEVRFRILTISLVIVTIGVAIMLPNIEFVLGIIGSTIGTLICLIFPAVMFIHDTSKNTTEKRMAQIVMGIGTFILIACTYSTLQEASNRPDPVAEQIKNIMKITPETHIVMSSLAPEIHSPVIAPLKEEIILMDKEKEKKEIDDKPLDDQKRLEPPVPQEPEIKAEQNADLDPQALQKEDKEIQKEMNPPTQNAVEVSKNDKNIDKQEKLLQKLEQQHKEQKLILEQQKKVLEELKLHKESHEEQRKAGADQNQKNKLQVQEINEIVQPLQNQKEINISNEKKNKIGQLPKVDPVINVDVSQNIPPQKDVGKANIAAKNVSEESLRRNIPIKIVNNDAEVKQKNVLEKVQQKKSIPVEVVYNVTSINLEKNIQIHNKNQHAVIPEQNNVDIKLPEPIKQELSQLSVQENSKNLDAHINKREPLEEKKILYDASISKQQKNVKINDVLIGQVKLPS</sequence>
<feature type="compositionally biased region" description="Basic and acidic residues" evidence="7">
    <location>
        <begin position="452"/>
        <end position="468"/>
    </location>
</feature>
<accession>A0A8X6UKT9</accession>
<feature type="transmembrane region" description="Helical" evidence="8">
    <location>
        <begin position="83"/>
        <end position="104"/>
    </location>
</feature>
<dbReference type="PANTHER" id="PTHR22950:SF646">
    <property type="entry name" value="SODIUM-COUPLED NEUTRAL AMINO ACID TRANSPORTER 10-RELATED"/>
    <property type="match status" value="1"/>
</dbReference>
<evidence type="ECO:0000256" key="8">
    <source>
        <dbReference type="SAM" id="Phobius"/>
    </source>
</evidence>
<keyword evidence="4" id="KW-0029">Amino-acid transport</keyword>
<evidence type="ECO:0000256" key="5">
    <source>
        <dbReference type="ARBA" id="ARBA00022989"/>
    </source>
</evidence>
<keyword evidence="2" id="KW-0813">Transport</keyword>
<feature type="domain" description="Amino acid transporter transmembrane" evidence="9">
    <location>
        <begin position="8"/>
        <end position="395"/>
    </location>
</feature>
<feature type="transmembrane region" description="Helical" evidence="8">
    <location>
        <begin position="191"/>
        <end position="210"/>
    </location>
</feature>
<keyword evidence="11" id="KW-1185">Reference proteome</keyword>
<feature type="transmembrane region" description="Helical" evidence="8">
    <location>
        <begin position="271"/>
        <end position="291"/>
    </location>
</feature>
<feature type="transmembrane region" description="Helical" evidence="8">
    <location>
        <begin position="343"/>
        <end position="365"/>
    </location>
</feature>
<dbReference type="Pfam" id="PF01490">
    <property type="entry name" value="Aa_trans"/>
    <property type="match status" value="1"/>
</dbReference>
<feature type="transmembrane region" description="Helical" evidence="8">
    <location>
        <begin position="35"/>
        <end position="58"/>
    </location>
</feature>
<evidence type="ECO:0000256" key="7">
    <source>
        <dbReference type="SAM" id="MobiDB-lite"/>
    </source>
</evidence>
<feature type="region of interest" description="Disordered" evidence="7">
    <location>
        <begin position="452"/>
        <end position="517"/>
    </location>
</feature>
<dbReference type="OrthoDB" id="513400at2759"/>
<evidence type="ECO:0000256" key="4">
    <source>
        <dbReference type="ARBA" id="ARBA00022970"/>
    </source>
</evidence>
<feature type="transmembrane region" description="Helical" evidence="8">
    <location>
        <begin position="319"/>
        <end position="337"/>
    </location>
</feature>
<proteinExistence type="predicted"/>
<evidence type="ECO:0000256" key="1">
    <source>
        <dbReference type="ARBA" id="ARBA00004141"/>
    </source>
</evidence>
<feature type="transmembrane region" description="Helical" evidence="8">
    <location>
        <begin position="231"/>
        <end position="251"/>
    </location>
</feature>